<dbReference type="GO" id="GO:0016973">
    <property type="term" value="P:poly(A)+ mRNA export from nucleus"/>
    <property type="evidence" value="ECO:0007669"/>
    <property type="project" value="TreeGrafter"/>
</dbReference>
<dbReference type="InterPro" id="IPR009060">
    <property type="entry name" value="UBA-like_sf"/>
</dbReference>
<evidence type="ECO:0000256" key="3">
    <source>
        <dbReference type="ARBA" id="ARBA00022448"/>
    </source>
</evidence>
<dbReference type="InterPro" id="IPR005637">
    <property type="entry name" value="TAP_C_dom"/>
</dbReference>
<dbReference type="SMART" id="SM00804">
    <property type="entry name" value="TAP_C"/>
    <property type="match status" value="1"/>
</dbReference>
<dbReference type="Pfam" id="PF24048">
    <property type="entry name" value="LRR_NXF1-5"/>
    <property type="match status" value="1"/>
</dbReference>
<evidence type="ECO:0000259" key="8">
    <source>
        <dbReference type="PROSITE" id="PS50177"/>
    </source>
</evidence>
<dbReference type="SUPFAM" id="SSF52058">
    <property type="entry name" value="L domain-like"/>
    <property type="match status" value="1"/>
</dbReference>
<dbReference type="SUPFAM" id="SSF46934">
    <property type="entry name" value="UBA-like"/>
    <property type="match status" value="1"/>
</dbReference>
<evidence type="ECO:0000256" key="2">
    <source>
        <dbReference type="ARBA" id="ARBA00009285"/>
    </source>
</evidence>
<keyword evidence="5" id="KW-0677">Repeat</keyword>
<dbReference type="GO" id="GO:0003723">
    <property type="term" value="F:RNA binding"/>
    <property type="evidence" value="ECO:0007669"/>
    <property type="project" value="TreeGrafter"/>
</dbReference>
<dbReference type="Gene3D" id="3.80.10.10">
    <property type="entry name" value="Ribonuclease Inhibitor"/>
    <property type="match status" value="1"/>
</dbReference>
<dbReference type="InterPro" id="IPR001611">
    <property type="entry name" value="Leu-rich_rpt"/>
</dbReference>
<evidence type="ECO:0000313" key="11">
    <source>
        <dbReference type="Proteomes" id="UP001159042"/>
    </source>
</evidence>
<keyword evidence="6" id="KW-0509">mRNA transport</keyword>
<dbReference type="GO" id="GO:0005634">
    <property type="term" value="C:nucleus"/>
    <property type="evidence" value="ECO:0007669"/>
    <property type="project" value="UniProtKB-SubCell"/>
</dbReference>
<dbReference type="PANTHER" id="PTHR10662:SF22">
    <property type="entry name" value="NUCLEAR RNA EXPORT FACTOR 1"/>
    <property type="match status" value="1"/>
</dbReference>
<reference evidence="10 11" key="1">
    <citation type="journal article" date="2023" name="Insect Mol. Biol.">
        <title>Genome sequencing provides insights into the evolution of gene families encoding plant cell wall-degrading enzymes in longhorned beetles.</title>
        <authorList>
            <person name="Shin N.R."/>
            <person name="Okamura Y."/>
            <person name="Kirsch R."/>
            <person name="Pauchet Y."/>
        </authorList>
    </citation>
    <scope>NUCLEOTIDE SEQUENCE [LARGE SCALE GENOMIC DNA]</scope>
    <source>
        <strain evidence="10">EAD_L_NR</strain>
    </source>
</reference>
<dbReference type="EMBL" id="JANEYG010000006">
    <property type="protein sequence ID" value="KAJ8922787.1"/>
    <property type="molecule type" value="Genomic_DNA"/>
</dbReference>
<dbReference type="PROSITE" id="PS51281">
    <property type="entry name" value="TAP_C"/>
    <property type="match status" value="1"/>
</dbReference>
<dbReference type="InterPro" id="IPR030217">
    <property type="entry name" value="NXF_fam"/>
</dbReference>
<dbReference type="InterPro" id="IPR032710">
    <property type="entry name" value="NTF2-like_dom_sf"/>
</dbReference>
<evidence type="ECO:0000256" key="6">
    <source>
        <dbReference type="ARBA" id="ARBA00022816"/>
    </source>
</evidence>
<proteinExistence type="inferred from homology"/>
<comment type="similarity">
    <text evidence="2">Belongs to the NXF family.</text>
</comment>
<comment type="subcellular location">
    <subcellularLocation>
        <location evidence="1">Nucleus</location>
    </subcellularLocation>
</comment>
<evidence type="ECO:0000313" key="10">
    <source>
        <dbReference type="EMBL" id="KAJ8922787.1"/>
    </source>
</evidence>
<dbReference type="Gene3D" id="3.10.450.50">
    <property type="match status" value="1"/>
</dbReference>
<feature type="domain" description="TAP-C" evidence="9">
    <location>
        <begin position="527"/>
        <end position="582"/>
    </location>
</feature>
<dbReference type="Pfam" id="PF03943">
    <property type="entry name" value="TAP_C"/>
    <property type="match status" value="1"/>
</dbReference>
<dbReference type="PROSITE" id="PS51450">
    <property type="entry name" value="LRR"/>
    <property type="match status" value="1"/>
</dbReference>
<dbReference type="PANTHER" id="PTHR10662">
    <property type="entry name" value="NUCLEAR RNA EXPORT FACTOR"/>
    <property type="match status" value="1"/>
</dbReference>
<keyword evidence="3" id="KW-0813">Transport</keyword>
<dbReference type="PROSITE" id="PS50177">
    <property type="entry name" value="NTF2_DOMAIN"/>
    <property type="match status" value="1"/>
</dbReference>
<dbReference type="Proteomes" id="UP001159042">
    <property type="component" value="Unassembled WGS sequence"/>
</dbReference>
<dbReference type="SUPFAM" id="SSF54427">
    <property type="entry name" value="NTF2-like"/>
    <property type="match status" value="1"/>
</dbReference>
<organism evidence="10 11">
    <name type="scientific">Exocentrus adspersus</name>
    <dbReference type="NCBI Taxonomy" id="1586481"/>
    <lineage>
        <taxon>Eukaryota</taxon>
        <taxon>Metazoa</taxon>
        <taxon>Ecdysozoa</taxon>
        <taxon>Arthropoda</taxon>
        <taxon>Hexapoda</taxon>
        <taxon>Insecta</taxon>
        <taxon>Pterygota</taxon>
        <taxon>Neoptera</taxon>
        <taxon>Endopterygota</taxon>
        <taxon>Coleoptera</taxon>
        <taxon>Polyphaga</taxon>
        <taxon>Cucujiformia</taxon>
        <taxon>Chrysomeloidea</taxon>
        <taxon>Cerambycidae</taxon>
        <taxon>Lamiinae</taxon>
        <taxon>Acanthocinini</taxon>
        <taxon>Exocentrus</taxon>
    </lineage>
</organism>
<evidence type="ECO:0000256" key="5">
    <source>
        <dbReference type="ARBA" id="ARBA00022737"/>
    </source>
</evidence>
<protein>
    <recommendedName>
        <fullName evidence="12">Nuclear RNA export factor 2</fullName>
    </recommendedName>
</protein>
<evidence type="ECO:0000259" key="9">
    <source>
        <dbReference type="PROSITE" id="PS51281"/>
    </source>
</evidence>
<evidence type="ECO:0000256" key="7">
    <source>
        <dbReference type="ARBA" id="ARBA00023242"/>
    </source>
</evidence>
<keyword evidence="7" id="KW-0539">Nucleus</keyword>
<evidence type="ECO:0000256" key="4">
    <source>
        <dbReference type="ARBA" id="ARBA00022614"/>
    </source>
</evidence>
<name>A0AAV8W819_9CUCU</name>
<gene>
    <name evidence="10" type="ORF">NQ315_007822</name>
</gene>
<dbReference type="InterPro" id="IPR032675">
    <property type="entry name" value="LRR_dom_sf"/>
</dbReference>
<accession>A0AAV8W819</accession>
<keyword evidence="11" id="KW-1185">Reference proteome</keyword>
<evidence type="ECO:0008006" key="12">
    <source>
        <dbReference type="Google" id="ProtNLM"/>
    </source>
</evidence>
<feature type="domain" description="NTF2" evidence="8">
    <location>
        <begin position="356"/>
        <end position="497"/>
    </location>
</feature>
<comment type="caution">
    <text evidence="10">The sequence shown here is derived from an EMBL/GenBank/DDBJ whole genome shotgun (WGS) entry which is preliminary data.</text>
</comment>
<dbReference type="Pfam" id="PF22602">
    <property type="entry name" value="NXF_NTF2"/>
    <property type="match status" value="1"/>
</dbReference>
<dbReference type="InterPro" id="IPR002075">
    <property type="entry name" value="NTF2_dom"/>
</dbReference>
<sequence length="672" mass="77725">METQKSTESAKLVINQQTLGPALYHQIIAECGDPNYWHKFEFSDLPHAKQKKNMKFIREFFHPIPLEIFKYRSKKKEAAFFTRNCLDAIKKIISTRLQIPTPDNLPPARIVNADVRFSTEYVLKCLKDFVPQLEPINIIRKHRRMFFLARNCFSAIMKLFENRLRLPAIDLNRTFTLLIRANVSPVDTYDSYMEDNIKAIVLTRYDQNKTLNLSSFHTDIGLTAPCSLSDPNLLIYVMNLVVNLEMTKICLAENAINDISPISLLCKNNVTEIDLSHNQLINFKALECLRDFKELISISLDGNPLCSGMEPNDYIANLKEMFPQLKSIDGVNLDDPVTIPPTPKANLLCVHEGGDLVEQFLEYFFTEYDKSDRSDIAGLYHEDAMLSVTYTPNPDERVRGHFISIKRDICDPAFIPKTLFLFQGRQNIMKIYKTFPQSLHDPHMIQTDLIYYTGQSAVLVVHGIFREGLVYLGFARNFVLESTDGQEYCIRNEQLHVYHALQSQIESSYQLPPSVRFIGKPVPYLGRQYWELQEALHLITGLNFEYSRRYLEEFHYDLNTTLAKFSERHICNQIPKEAFKQDKVNYETKKKYSGDPHSKEFTAKVIASKGCGSKQNVYQMLTDEKLKSTVTRSTRKKGKLSKIRQRQRKQMQRMTERAGLYALVGSNVVLYM</sequence>
<evidence type="ECO:0000256" key="1">
    <source>
        <dbReference type="ARBA" id="ARBA00004123"/>
    </source>
</evidence>
<dbReference type="Gene3D" id="1.10.8.10">
    <property type="entry name" value="DNA helicase RuvA subunit, C-terminal domain"/>
    <property type="match status" value="1"/>
</dbReference>
<dbReference type="InterPro" id="IPR057125">
    <property type="entry name" value="NXF1/2/3/5-like_LRR"/>
</dbReference>
<dbReference type="AlphaFoldDB" id="A0AAV8W819"/>
<dbReference type="InterPro" id="IPR018222">
    <property type="entry name" value="Nuclear_transport_factor_2_euk"/>
</dbReference>
<keyword evidence="4" id="KW-0433">Leucine-rich repeat</keyword>